<dbReference type="STRING" id="1003195.SCATT_56570"/>
<dbReference type="KEGG" id="scy:SCATT_56570"/>
<name>G8X433_STREN</name>
<feature type="region of interest" description="Disordered" evidence="1">
    <location>
        <begin position="1"/>
        <end position="20"/>
    </location>
</feature>
<reference evidence="3" key="1">
    <citation type="submission" date="2011-12" db="EMBL/GenBank/DDBJ databases">
        <title>Complete genome sequence of Streptomyces cattleya strain DSM 46488.</title>
        <authorList>
            <person name="Ou H.-Y."/>
            <person name="Li P."/>
            <person name="Zhao C."/>
            <person name="O'Hagan D."/>
            <person name="Deng Z."/>
        </authorList>
    </citation>
    <scope>NUCLEOTIDE SEQUENCE [LARGE SCALE GENOMIC DNA]</scope>
    <source>
        <strain evidence="3">ATCC 35852 / DSM 46488 / JCM 4925 / NBRC 14057 / NRRL 8057</strain>
    </source>
</reference>
<keyword evidence="3" id="KW-1185">Reference proteome</keyword>
<proteinExistence type="predicted"/>
<organism evidence="2 3">
    <name type="scientific">Streptantibioticus cattleyicolor (strain ATCC 35852 / DSM 46488 / JCM 4925 / NBRC 14057 / NRRL 8057)</name>
    <name type="common">Streptomyces cattleya</name>
    <dbReference type="NCBI Taxonomy" id="1003195"/>
    <lineage>
        <taxon>Bacteria</taxon>
        <taxon>Bacillati</taxon>
        <taxon>Actinomycetota</taxon>
        <taxon>Actinomycetes</taxon>
        <taxon>Kitasatosporales</taxon>
        <taxon>Streptomycetaceae</taxon>
        <taxon>Streptantibioticus</taxon>
    </lineage>
</organism>
<dbReference type="EMBL" id="CP003219">
    <property type="protein sequence ID" value="AEW98028.1"/>
    <property type="molecule type" value="Genomic_DNA"/>
</dbReference>
<dbReference type="AlphaFoldDB" id="G8X433"/>
<dbReference type="PATRIC" id="fig|1003195.29.peg.5639"/>
<accession>G8X433</accession>
<gene>
    <name evidence="2" type="ordered locus">SCATT_56570</name>
</gene>
<dbReference type="Proteomes" id="UP000007842">
    <property type="component" value="Chromosome"/>
</dbReference>
<evidence type="ECO:0000313" key="2">
    <source>
        <dbReference type="EMBL" id="AEW98028.1"/>
    </source>
</evidence>
<dbReference type="HOGENOM" id="CLU_3333410_0_0_11"/>
<evidence type="ECO:0000256" key="1">
    <source>
        <dbReference type="SAM" id="MobiDB-lite"/>
    </source>
</evidence>
<sequence length="38" mass="4395">MTRRKRPRSDEESAEQVQGATRPGFALLLKFFEVEARS</sequence>
<protein>
    <submittedName>
        <fullName evidence="2">Uncharacterized protein</fullName>
    </submittedName>
</protein>
<evidence type="ECO:0000313" key="3">
    <source>
        <dbReference type="Proteomes" id="UP000007842"/>
    </source>
</evidence>